<comment type="caution">
    <text evidence="4">The sequence shown here is derived from an EMBL/GenBank/DDBJ whole genome shotgun (WGS) entry which is preliminary data.</text>
</comment>
<gene>
    <name evidence="4" type="primary">Ky</name>
    <name evidence="4" type="ORF">WISP_58155</name>
</gene>
<feature type="domain" description="KY-like immunoglobulin-like" evidence="3">
    <location>
        <begin position="315"/>
        <end position="432"/>
    </location>
</feature>
<feature type="domain" description="KY-like immunoglobulin-like" evidence="3">
    <location>
        <begin position="454"/>
        <end position="556"/>
    </location>
</feature>
<reference evidence="4" key="1">
    <citation type="submission" date="2019-10" db="EMBL/GenBank/DDBJ databases">
        <authorList>
            <person name="Soares A.E.R."/>
            <person name="Aleixo A."/>
            <person name="Schneider P."/>
            <person name="Miyaki C.Y."/>
            <person name="Schneider M.P."/>
            <person name="Mello C."/>
            <person name="Vasconcelos A.T.R."/>
        </authorList>
    </citation>
    <scope>NUCLEOTIDE SEQUENCE</scope>
    <source>
        <tissue evidence="4">Muscle</tissue>
    </source>
</reference>
<dbReference type="Pfam" id="PF23265">
    <property type="entry name" value="Ig-like_KY"/>
    <property type="match status" value="2"/>
</dbReference>
<accession>A0ABQ9DH49</accession>
<protein>
    <submittedName>
        <fullName evidence="4">Kyphoscoliosis peptidase</fullName>
    </submittedName>
</protein>
<dbReference type="PANTHER" id="PTHR46333:SF3">
    <property type="entry name" value="KYPHOSCOLIOSIS PEPTIDASE"/>
    <property type="match status" value="1"/>
</dbReference>
<evidence type="ECO:0000313" key="4">
    <source>
        <dbReference type="EMBL" id="KAJ7418661.1"/>
    </source>
</evidence>
<feature type="compositionally biased region" description="Basic and acidic residues" evidence="1">
    <location>
        <begin position="21"/>
        <end position="34"/>
    </location>
</feature>
<dbReference type="InterPro" id="IPR056564">
    <property type="entry name" value="Ig-like_KY"/>
</dbReference>
<dbReference type="EMBL" id="WHWB01033610">
    <property type="protein sequence ID" value="KAJ7418661.1"/>
    <property type="molecule type" value="Genomic_DNA"/>
</dbReference>
<evidence type="ECO:0000313" key="5">
    <source>
        <dbReference type="Proteomes" id="UP001145742"/>
    </source>
</evidence>
<evidence type="ECO:0000256" key="1">
    <source>
        <dbReference type="SAM" id="MobiDB-lite"/>
    </source>
</evidence>
<dbReference type="PANTHER" id="PTHR46333">
    <property type="entry name" value="CYTOKINESIS PROTEIN 3"/>
    <property type="match status" value="1"/>
</dbReference>
<feature type="region of interest" description="Disordered" evidence="1">
    <location>
        <begin position="21"/>
        <end position="77"/>
    </location>
</feature>
<dbReference type="InterPro" id="IPR002931">
    <property type="entry name" value="Transglutaminase-like"/>
</dbReference>
<organism evidence="4 5">
    <name type="scientific">Willisornis vidua</name>
    <name type="common">Xingu scale-backed antbird</name>
    <dbReference type="NCBI Taxonomy" id="1566151"/>
    <lineage>
        <taxon>Eukaryota</taxon>
        <taxon>Metazoa</taxon>
        <taxon>Chordata</taxon>
        <taxon>Craniata</taxon>
        <taxon>Vertebrata</taxon>
        <taxon>Euteleostomi</taxon>
        <taxon>Archelosauria</taxon>
        <taxon>Archosauria</taxon>
        <taxon>Dinosauria</taxon>
        <taxon>Saurischia</taxon>
        <taxon>Theropoda</taxon>
        <taxon>Coelurosauria</taxon>
        <taxon>Aves</taxon>
        <taxon>Neognathae</taxon>
        <taxon>Neoaves</taxon>
        <taxon>Telluraves</taxon>
        <taxon>Australaves</taxon>
        <taxon>Passeriformes</taxon>
        <taxon>Thamnophilidae</taxon>
        <taxon>Willisornis</taxon>
    </lineage>
</organism>
<dbReference type="Proteomes" id="UP001145742">
    <property type="component" value="Unassembled WGS sequence"/>
</dbReference>
<dbReference type="Gene3D" id="3.10.620.30">
    <property type="match status" value="1"/>
</dbReference>
<dbReference type="InterPro" id="IPR052557">
    <property type="entry name" value="CAP/Cytokinesis_protein"/>
</dbReference>
<keyword evidence="5" id="KW-1185">Reference proteome</keyword>
<dbReference type="InterPro" id="IPR038765">
    <property type="entry name" value="Papain-like_cys_pep_sf"/>
</dbReference>
<proteinExistence type="predicted"/>
<evidence type="ECO:0000259" key="3">
    <source>
        <dbReference type="Pfam" id="PF23265"/>
    </source>
</evidence>
<evidence type="ECO:0000259" key="2">
    <source>
        <dbReference type="Pfam" id="PF01841"/>
    </source>
</evidence>
<dbReference type="SUPFAM" id="SSF54001">
    <property type="entry name" value="Cysteine proteinases"/>
    <property type="match status" value="2"/>
</dbReference>
<feature type="domain" description="Transglutaminase-like" evidence="2">
    <location>
        <begin position="117"/>
        <end position="184"/>
    </location>
</feature>
<dbReference type="Pfam" id="PF01841">
    <property type="entry name" value="Transglut_core"/>
    <property type="match status" value="1"/>
</dbReference>
<name>A0ABQ9DH49_9PASS</name>
<sequence length="647" mass="73281">MDFKADPSAVTINLLLIVRPEEAASKEKGQREGQRGGSRGAGLEDDGNGNSRSQTPQRRDLNGFLGTEAPRPPGAKDLHVYPWDKSSLKSMPVDLQQLQKLDAYALKVNVKSSVEELVKALLKQARTELEKVRAIWMWICHHIEYDVVGYHNKSQVSSKAEDVLQMGKSICEGYAELFEQMCRNRDTHKQKPFSPSGEARFAPLKEEIIKVNLKSKGISIAGIQCKKLSGHAKGHGYKTGQTFTGNSDHAWNAVYIEGRWHLLDSTWGSGSVDDSFTEFTYRYNEFYFLTHPALFINNHFPDNSNWQLLKPTLTLKEFENNMLHNSNFYTLGLLATHPETPIIHTVNGKASVSVDSCPGTLFMFKLKGREEHGLMTLNKHGMKLDIYPQTTGSHKLEIFAKPSKAEASDGVYKCVVEYVVECGSVAEAERFPRDLHQPVGPSWFSERQGFLRPSHRGPTIHTNDGRCALTFTLGKDISVQSSLHCDGSSLAKDMGRRHILQIHRRNQIELKVHLPHAGDFVLKIYSKKRSDPGNYDYIFNYLIKCLNTEVKWPPFPKRYIKWMEDYEIVEPLSGLLPANHNVQFKLKMHGIAKVLVEAENLHPLTHNRGCWEGTCNTSGCREVFVMVHENANHSFYSQVLKYKVETQ</sequence>